<accession>A0A2J7R006</accession>
<name>A0A2J7R006_9NEOP</name>
<proteinExistence type="predicted"/>
<evidence type="ECO:0000313" key="1">
    <source>
        <dbReference type="EMBL" id="PNF34173.1"/>
    </source>
</evidence>
<dbReference type="InterPro" id="IPR010695">
    <property type="entry name" value="FAIM1"/>
</dbReference>
<gene>
    <name evidence="1" type="primary">FAIM</name>
    <name evidence="1" type="ORF">B7P43_G17860</name>
</gene>
<keyword evidence="2" id="KW-1185">Reference proteome</keyword>
<dbReference type="PANTHER" id="PTHR13088:SF3">
    <property type="entry name" value="FAS APOPTOTIC INHIBITORY MOLECULE 1"/>
    <property type="match status" value="1"/>
</dbReference>
<dbReference type="OrthoDB" id="6262731at2759"/>
<dbReference type="Pfam" id="PF06905">
    <property type="entry name" value="FAIM1"/>
    <property type="match status" value="1"/>
</dbReference>
<dbReference type="GO" id="GO:1902042">
    <property type="term" value="P:negative regulation of extrinsic apoptotic signaling pathway via death domain receptors"/>
    <property type="evidence" value="ECO:0007669"/>
    <property type="project" value="TreeGrafter"/>
</dbReference>
<dbReference type="FunFam" id="2.40.128.180:FF:000001">
    <property type="entry name" value="Fas apoptotic inhibitory molecule 1"/>
    <property type="match status" value="1"/>
</dbReference>
<dbReference type="PANTHER" id="PTHR13088">
    <property type="entry name" value="FAS APOPTOTIC INHIBITORY MOLECULE FAIM"/>
    <property type="match status" value="1"/>
</dbReference>
<dbReference type="STRING" id="105785.A0A2J7R006"/>
<dbReference type="Proteomes" id="UP000235965">
    <property type="component" value="Unassembled WGS sequence"/>
</dbReference>
<dbReference type="InParanoid" id="A0A2J7R006"/>
<reference evidence="1 2" key="1">
    <citation type="submission" date="2017-12" db="EMBL/GenBank/DDBJ databases">
        <title>Hemimetabolous genomes reveal molecular basis of termite eusociality.</title>
        <authorList>
            <person name="Harrison M.C."/>
            <person name="Jongepier E."/>
            <person name="Robertson H.M."/>
            <person name="Arning N."/>
            <person name="Bitard-Feildel T."/>
            <person name="Chao H."/>
            <person name="Childers C.P."/>
            <person name="Dinh H."/>
            <person name="Doddapaneni H."/>
            <person name="Dugan S."/>
            <person name="Gowin J."/>
            <person name="Greiner C."/>
            <person name="Han Y."/>
            <person name="Hu H."/>
            <person name="Hughes D.S.T."/>
            <person name="Huylmans A.-K."/>
            <person name="Kemena C."/>
            <person name="Kremer L.P.M."/>
            <person name="Lee S.L."/>
            <person name="Lopez-Ezquerra A."/>
            <person name="Mallet L."/>
            <person name="Monroy-Kuhn J.M."/>
            <person name="Moser A."/>
            <person name="Murali S.C."/>
            <person name="Muzny D.M."/>
            <person name="Otani S."/>
            <person name="Piulachs M.-D."/>
            <person name="Poelchau M."/>
            <person name="Qu J."/>
            <person name="Schaub F."/>
            <person name="Wada-Katsumata A."/>
            <person name="Worley K.C."/>
            <person name="Xie Q."/>
            <person name="Ylla G."/>
            <person name="Poulsen M."/>
            <person name="Gibbs R.A."/>
            <person name="Schal C."/>
            <person name="Richards S."/>
            <person name="Belles X."/>
            <person name="Korb J."/>
            <person name="Bornberg-Bauer E."/>
        </authorList>
    </citation>
    <scope>NUCLEOTIDE SEQUENCE [LARGE SCALE GENOMIC DNA]</scope>
    <source>
        <tissue evidence="1">Whole body</tissue>
    </source>
</reference>
<comment type="caution">
    <text evidence="1">The sequence shown here is derived from an EMBL/GenBank/DDBJ whole genome shotgun (WGS) entry which is preliminary data.</text>
</comment>
<organism evidence="1 2">
    <name type="scientific">Cryptotermes secundus</name>
    <dbReference type="NCBI Taxonomy" id="105785"/>
    <lineage>
        <taxon>Eukaryota</taxon>
        <taxon>Metazoa</taxon>
        <taxon>Ecdysozoa</taxon>
        <taxon>Arthropoda</taxon>
        <taxon>Hexapoda</taxon>
        <taxon>Insecta</taxon>
        <taxon>Pterygota</taxon>
        <taxon>Neoptera</taxon>
        <taxon>Polyneoptera</taxon>
        <taxon>Dictyoptera</taxon>
        <taxon>Blattodea</taxon>
        <taxon>Blattoidea</taxon>
        <taxon>Termitoidae</taxon>
        <taxon>Kalotermitidae</taxon>
        <taxon>Cryptotermitinae</taxon>
        <taxon>Cryptotermes</taxon>
    </lineage>
</organism>
<dbReference type="AlphaFoldDB" id="A0A2J7R006"/>
<dbReference type="InterPro" id="IPR038513">
    <property type="entry name" value="FAIM1_dom_sf"/>
</dbReference>
<sequence length="179" mass="20282">MMGDVVAFWDVPLSDGIHHIEFEHGTTSGKRIIRVNGKEVVHRDWMFKLVGDELFSVGSARCLIKVEPVGGFSYSYSLEVNGKSYQRFTEIQSKAIKTWIVHVRNETFRVVLEKDTLDVWANGKKLEVMGEFVEDGTETHFTLGDLPAYIKAVTSGKRREGIIHSLIVNNTIIPESDER</sequence>
<dbReference type="Gene3D" id="2.40.128.180">
    <property type="match status" value="2"/>
</dbReference>
<dbReference type="FunCoup" id="A0A2J7R006">
    <property type="interactions" value="230"/>
</dbReference>
<protein>
    <submittedName>
        <fullName evidence="1">Fas apoptotic inhibitory molecule 1</fullName>
    </submittedName>
</protein>
<evidence type="ECO:0000313" key="2">
    <source>
        <dbReference type="Proteomes" id="UP000235965"/>
    </source>
</evidence>
<dbReference type="EMBL" id="NEVH01008332">
    <property type="protein sequence ID" value="PNF34173.1"/>
    <property type="molecule type" value="Genomic_DNA"/>
</dbReference>